<dbReference type="InterPro" id="IPR008889">
    <property type="entry name" value="VQ"/>
</dbReference>
<feature type="region of interest" description="Disordered" evidence="4">
    <location>
        <begin position="1"/>
        <end position="23"/>
    </location>
</feature>
<organism evidence="6 7">
    <name type="scientific">Sphagnum troendelagicum</name>
    <dbReference type="NCBI Taxonomy" id="128251"/>
    <lineage>
        <taxon>Eukaryota</taxon>
        <taxon>Viridiplantae</taxon>
        <taxon>Streptophyta</taxon>
        <taxon>Embryophyta</taxon>
        <taxon>Bryophyta</taxon>
        <taxon>Sphagnophytina</taxon>
        <taxon>Sphagnopsida</taxon>
        <taxon>Sphagnales</taxon>
        <taxon>Sphagnaceae</taxon>
        <taxon>Sphagnum</taxon>
    </lineage>
</organism>
<name>A0ABP0U931_9BRYO</name>
<feature type="compositionally biased region" description="Polar residues" evidence="4">
    <location>
        <begin position="251"/>
        <end position="261"/>
    </location>
</feature>
<accession>A0ABP0U931</accession>
<feature type="compositionally biased region" description="Low complexity" evidence="4">
    <location>
        <begin position="140"/>
        <end position="155"/>
    </location>
</feature>
<sequence length="452" mass="47149">MESHGHAAAAAAAAGSSPPRLCAPISQPSSKSLTYATTLALLGFATPARNTNHENVVKIEKLSKSCNPGGSGLAFQPVLPASSSQDMIKTAGIVICPPTPPSRSPPHLHTPSSRETSGSDSASSSVDEVAKRRKLGGSRAASSAATAAVTTSTTTKVAGCASSTTLLSPTRAVQLRNQTCAGAASGSVPSSPREKAEFASPTTFVQADTSSFRELVQKLTGASDSDLEKKLPITVPSRQAARTSGGGAQLLESSSPAGSHKQQLDDNKNSNTFGGGLLISSKPAIDSLSARRPSFKLHERRQSNIRKLEIKPGLSTATVFKREAAANYAALSASSAAELVSPSNQKKFSSSSSPSSLAASSSPPPVLTPLSMQDVSEKTCYGPRTPTTTYESCYYTGLKPRTQNHLPEATERERHATPHFFLHPSPSSFDPTRPQPELLSLFPLTSPRATET</sequence>
<feature type="region of interest" description="Disordered" evidence="4">
    <location>
        <begin position="93"/>
        <end position="160"/>
    </location>
</feature>
<keyword evidence="2" id="KW-0597">Phosphoprotein</keyword>
<proteinExistence type="predicted"/>
<dbReference type="PANTHER" id="PTHR33402">
    <property type="entry name" value="VQ MOTIF-CONTAINING PROTEIN 11-LIKE"/>
    <property type="match status" value="1"/>
</dbReference>
<dbReference type="EMBL" id="OZ019894">
    <property type="protein sequence ID" value="CAK9215846.1"/>
    <property type="molecule type" value="Genomic_DNA"/>
</dbReference>
<dbReference type="Pfam" id="PF05678">
    <property type="entry name" value="VQ"/>
    <property type="match status" value="1"/>
</dbReference>
<reference evidence="6" key="1">
    <citation type="submission" date="2024-02" db="EMBL/GenBank/DDBJ databases">
        <authorList>
            <consortium name="ELIXIR-Norway"/>
            <consortium name="Elixir Norway"/>
        </authorList>
    </citation>
    <scope>NUCLEOTIDE SEQUENCE</scope>
</reference>
<feature type="compositionally biased region" description="Low complexity" evidence="4">
    <location>
        <begin position="182"/>
        <end position="191"/>
    </location>
</feature>
<evidence type="ECO:0000256" key="1">
    <source>
        <dbReference type="ARBA" id="ARBA00004123"/>
    </source>
</evidence>
<feature type="compositionally biased region" description="Low complexity" evidence="4">
    <location>
        <begin position="105"/>
        <end position="125"/>
    </location>
</feature>
<evidence type="ECO:0000313" key="6">
    <source>
        <dbReference type="EMBL" id="CAK9215846.1"/>
    </source>
</evidence>
<feature type="compositionally biased region" description="Low complexity" evidence="4">
    <location>
        <begin position="349"/>
        <end position="361"/>
    </location>
</feature>
<comment type="subcellular location">
    <subcellularLocation>
        <location evidence="1">Nucleus</location>
    </subcellularLocation>
</comment>
<protein>
    <recommendedName>
        <fullName evidence="5">VQ domain-containing protein</fullName>
    </recommendedName>
</protein>
<gene>
    <name evidence="6" type="ORF">CSSPTR1EN2_LOCUS12995</name>
</gene>
<evidence type="ECO:0000256" key="3">
    <source>
        <dbReference type="ARBA" id="ARBA00023242"/>
    </source>
</evidence>
<feature type="domain" description="VQ" evidence="5">
    <location>
        <begin position="200"/>
        <end position="225"/>
    </location>
</feature>
<evidence type="ECO:0000256" key="2">
    <source>
        <dbReference type="ARBA" id="ARBA00022553"/>
    </source>
</evidence>
<dbReference type="PANTHER" id="PTHR33402:SF19">
    <property type="entry name" value="VQ MOTIF-CONTAINING PROTEIN 11"/>
    <property type="match status" value="1"/>
</dbReference>
<keyword evidence="7" id="KW-1185">Reference proteome</keyword>
<dbReference type="Proteomes" id="UP001497512">
    <property type="component" value="Chromosome 2"/>
</dbReference>
<evidence type="ECO:0000256" key="4">
    <source>
        <dbReference type="SAM" id="MobiDB-lite"/>
    </source>
</evidence>
<evidence type="ECO:0000259" key="5">
    <source>
        <dbReference type="Pfam" id="PF05678"/>
    </source>
</evidence>
<feature type="region of interest" description="Disordered" evidence="4">
    <location>
        <begin position="339"/>
        <end position="383"/>
    </location>
</feature>
<feature type="region of interest" description="Disordered" evidence="4">
    <location>
        <begin position="182"/>
        <end position="202"/>
    </location>
</feature>
<keyword evidence="3" id="KW-0539">Nucleus</keyword>
<feature type="region of interest" description="Disordered" evidence="4">
    <location>
        <begin position="236"/>
        <end position="275"/>
    </location>
</feature>
<evidence type="ECO:0000313" key="7">
    <source>
        <dbReference type="Proteomes" id="UP001497512"/>
    </source>
</evidence>
<feature type="region of interest" description="Disordered" evidence="4">
    <location>
        <begin position="404"/>
        <end position="452"/>
    </location>
</feature>
<dbReference type="InterPro" id="IPR039611">
    <property type="entry name" value="VQ_4/11/13/19/31/33"/>
</dbReference>